<dbReference type="Pfam" id="PF13489">
    <property type="entry name" value="Methyltransf_23"/>
    <property type="match status" value="1"/>
</dbReference>
<dbReference type="PANTHER" id="PTHR43591">
    <property type="entry name" value="METHYLTRANSFERASE"/>
    <property type="match status" value="1"/>
</dbReference>
<dbReference type="STRING" id="1442369.A0A0D2FGQ0"/>
<dbReference type="Proteomes" id="UP000053617">
    <property type="component" value="Unassembled WGS sequence"/>
</dbReference>
<dbReference type="AlphaFoldDB" id="A0A0D2FGQ0"/>
<dbReference type="EMBL" id="KN847481">
    <property type="protein sequence ID" value="KIX01187.1"/>
    <property type="molecule type" value="Genomic_DNA"/>
</dbReference>
<proteinExistence type="predicted"/>
<sequence length="320" mass="36739">MDDNIEGLTPVAVDLEFDSDSGYADELASYSTSLASSALDYRYELGRRYHAYRQGRHFLPNDEQEQDRMDLTHTEMMLLLDNNLYLAPISHPQRVIDLGTGTGIWAIDFADIHPESQVIGNDLSPIQPHSIPPNLQFIVDDIEDEWGYENNPFDFIHARYLAGSIRDWPRLMKQTYTCTKPGGWVEFQDWDCMIECHDGSIPEDSPFWIWHKAALGRIEATNTGRPGPHLERWVRDAGFVNVVVKRFVIPHNIWPKDERLKRIGALNLLQWEKGLEGISIGCLSRSMSDEPAWSMEEIQVLIAKVRADGRNRKFHGQYSL</sequence>
<accession>A0A0D2FGQ0</accession>
<name>A0A0D2FGQ0_9EURO</name>
<gene>
    <name evidence="1" type="ORF">Z518_08912</name>
</gene>
<keyword evidence="2" id="KW-1185">Reference proteome</keyword>
<evidence type="ECO:0008006" key="3">
    <source>
        <dbReference type="Google" id="ProtNLM"/>
    </source>
</evidence>
<dbReference type="GO" id="GO:0008168">
    <property type="term" value="F:methyltransferase activity"/>
    <property type="evidence" value="ECO:0007669"/>
    <property type="project" value="TreeGrafter"/>
</dbReference>
<dbReference type="SUPFAM" id="SSF53335">
    <property type="entry name" value="S-adenosyl-L-methionine-dependent methyltransferases"/>
    <property type="match status" value="1"/>
</dbReference>
<reference evidence="1 2" key="1">
    <citation type="submission" date="2015-01" db="EMBL/GenBank/DDBJ databases">
        <title>The Genome Sequence of Rhinocladiella mackenzie CBS 650.93.</title>
        <authorList>
            <consortium name="The Broad Institute Genomics Platform"/>
            <person name="Cuomo C."/>
            <person name="de Hoog S."/>
            <person name="Gorbushina A."/>
            <person name="Stielow B."/>
            <person name="Teixiera M."/>
            <person name="Abouelleil A."/>
            <person name="Chapman S.B."/>
            <person name="Priest M."/>
            <person name="Young S.K."/>
            <person name="Wortman J."/>
            <person name="Nusbaum C."/>
            <person name="Birren B."/>
        </authorList>
    </citation>
    <scope>NUCLEOTIDE SEQUENCE [LARGE SCALE GENOMIC DNA]</scope>
    <source>
        <strain evidence="1 2">CBS 650.93</strain>
    </source>
</reference>
<dbReference type="VEuPathDB" id="FungiDB:Z518_08912"/>
<organism evidence="1 2">
    <name type="scientific">Rhinocladiella mackenziei CBS 650.93</name>
    <dbReference type="NCBI Taxonomy" id="1442369"/>
    <lineage>
        <taxon>Eukaryota</taxon>
        <taxon>Fungi</taxon>
        <taxon>Dikarya</taxon>
        <taxon>Ascomycota</taxon>
        <taxon>Pezizomycotina</taxon>
        <taxon>Eurotiomycetes</taxon>
        <taxon>Chaetothyriomycetidae</taxon>
        <taxon>Chaetothyriales</taxon>
        <taxon>Herpotrichiellaceae</taxon>
        <taxon>Rhinocladiella</taxon>
    </lineage>
</organism>
<dbReference type="Gene3D" id="3.40.50.150">
    <property type="entry name" value="Vaccinia Virus protein VP39"/>
    <property type="match status" value="1"/>
</dbReference>
<dbReference type="CDD" id="cd02440">
    <property type="entry name" value="AdoMet_MTases"/>
    <property type="match status" value="1"/>
</dbReference>
<dbReference type="PANTHER" id="PTHR43591:SF24">
    <property type="entry name" value="2-METHOXY-6-POLYPRENYL-1,4-BENZOQUINOL METHYLASE, MITOCHONDRIAL"/>
    <property type="match status" value="1"/>
</dbReference>
<protein>
    <recommendedName>
        <fullName evidence="3">S-adenosyl-L-methionine-dependent methyltransferase</fullName>
    </recommendedName>
</protein>
<dbReference type="RefSeq" id="XP_013268323.1">
    <property type="nucleotide sequence ID" value="XM_013412869.1"/>
</dbReference>
<evidence type="ECO:0000313" key="2">
    <source>
        <dbReference type="Proteomes" id="UP000053617"/>
    </source>
</evidence>
<dbReference type="HOGENOM" id="CLU_010595_1_0_1"/>
<dbReference type="GeneID" id="25296983"/>
<evidence type="ECO:0000313" key="1">
    <source>
        <dbReference type="EMBL" id="KIX01187.1"/>
    </source>
</evidence>
<dbReference type="InterPro" id="IPR029063">
    <property type="entry name" value="SAM-dependent_MTases_sf"/>
</dbReference>
<dbReference type="OrthoDB" id="2013972at2759"/>